<protein>
    <submittedName>
        <fullName evidence="2">Uncharacterized protein</fullName>
    </submittedName>
</protein>
<dbReference type="EMBL" id="VTES01000005">
    <property type="protein sequence ID" value="TYS62283.1"/>
    <property type="molecule type" value="Genomic_DNA"/>
</dbReference>
<dbReference type="GeneID" id="97347714"/>
<keyword evidence="1" id="KW-1133">Transmembrane helix</keyword>
<accession>A0A5D4SG60</accession>
<dbReference type="Proteomes" id="UP000323732">
    <property type="component" value="Unassembled WGS sequence"/>
</dbReference>
<feature type="transmembrane region" description="Helical" evidence="1">
    <location>
        <begin position="76"/>
        <end position="99"/>
    </location>
</feature>
<dbReference type="RefSeq" id="WP_101552029.1">
    <property type="nucleotide sequence ID" value="NZ_CP160000.1"/>
</dbReference>
<name>A0A5D4SG60_9BACI</name>
<keyword evidence="1" id="KW-0472">Membrane</keyword>
<sequence>MYWETMPGWFWAIYYSILFSSMVAAVYCIMKEQLKIPSVILIFFVLSVPIASMAASTERGPGINEMEYFIGQLQQGIGWTLFSLAGYLYLMLWWFLFFFKRGVITGKVRRFLLNQTFD</sequence>
<feature type="transmembrane region" description="Helical" evidence="1">
    <location>
        <begin position="36"/>
        <end position="56"/>
    </location>
</feature>
<dbReference type="AlphaFoldDB" id="A0A5D4SG60"/>
<proteinExistence type="predicted"/>
<comment type="caution">
    <text evidence="2">The sequence shown here is derived from an EMBL/GenBank/DDBJ whole genome shotgun (WGS) entry which is preliminary data.</text>
</comment>
<evidence type="ECO:0000256" key="1">
    <source>
        <dbReference type="SAM" id="Phobius"/>
    </source>
</evidence>
<feature type="transmembrane region" description="Helical" evidence="1">
    <location>
        <begin position="12"/>
        <end position="29"/>
    </location>
</feature>
<reference evidence="2 3" key="1">
    <citation type="submission" date="2019-08" db="EMBL/GenBank/DDBJ databases">
        <title>Bacillus genomes from the desert of Cuatro Cienegas, Coahuila.</title>
        <authorList>
            <person name="Olmedo-Alvarez G."/>
        </authorList>
    </citation>
    <scope>NUCLEOTIDE SEQUENCE [LARGE SCALE GENOMIC DNA]</scope>
    <source>
        <strain evidence="2 3">CH37_1T</strain>
    </source>
</reference>
<gene>
    <name evidence="2" type="ORF">FZD47_19655</name>
</gene>
<evidence type="ECO:0000313" key="2">
    <source>
        <dbReference type="EMBL" id="TYS62283.1"/>
    </source>
</evidence>
<evidence type="ECO:0000313" key="3">
    <source>
        <dbReference type="Proteomes" id="UP000323732"/>
    </source>
</evidence>
<keyword evidence="1" id="KW-0812">Transmembrane</keyword>
<organism evidence="2 3">
    <name type="scientific">Bacillus infantis</name>
    <dbReference type="NCBI Taxonomy" id="324767"/>
    <lineage>
        <taxon>Bacteria</taxon>
        <taxon>Bacillati</taxon>
        <taxon>Bacillota</taxon>
        <taxon>Bacilli</taxon>
        <taxon>Bacillales</taxon>
        <taxon>Bacillaceae</taxon>
        <taxon>Bacillus</taxon>
    </lineage>
</organism>